<evidence type="ECO:0000256" key="7">
    <source>
        <dbReference type="SAM" id="Phobius"/>
    </source>
</evidence>
<comment type="similarity">
    <text evidence="2">Belongs to the ABC-4 integral membrane protein family. LolC/E subfamily.</text>
</comment>
<feature type="domain" description="ABC3 transporter permease C-terminal" evidence="8">
    <location>
        <begin position="336"/>
        <end position="462"/>
    </location>
</feature>
<evidence type="ECO:0000259" key="8">
    <source>
        <dbReference type="Pfam" id="PF02687"/>
    </source>
</evidence>
<keyword evidence="3" id="KW-1003">Cell membrane</keyword>
<keyword evidence="4 7" id="KW-0812">Transmembrane</keyword>
<feature type="transmembrane region" description="Helical" evidence="7">
    <location>
        <begin position="440"/>
        <end position="459"/>
    </location>
</feature>
<dbReference type="PANTHER" id="PTHR30489">
    <property type="entry name" value="LIPOPROTEIN-RELEASING SYSTEM TRANSMEMBRANE PROTEIN LOLE"/>
    <property type="match status" value="1"/>
</dbReference>
<dbReference type="InterPro" id="IPR051447">
    <property type="entry name" value="Lipoprotein-release_system"/>
</dbReference>
<dbReference type="STRING" id="1678841.TBC1_1240"/>
<evidence type="ECO:0000256" key="5">
    <source>
        <dbReference type="ARBA" id="ARBA00022989"/>
    </source>
</evidence>
<dbReference type="GO" id="GO:0044874">
    <property type="term" value="P:lipoprotein localization to outer membrane"/>
    <property type="evidence" value="ECO:0007669"/>
    <property type="project" value="TreeGrafter"/>
</dbReference>
<evidence type="ECO:0000256" key="3">
    <source>
        <dbReference type="ARBA" id="ARBA00022475"/>
    </source>
</evidence>
<proteinExistence type="inferred from homology"/>
<protein>
    <submittedName>
        <fullName evidence="9">ABC-type transport system</fullName>
    </submittedName>
</protein>
<evidence type="ECO:0000256" key="1">
    <source>
        <dbReference type="ARBA" id="ARBA00004651"/>
    </source>
</evidence>
<keyword evidence="6 7" id="KW-0472">Membrane</keyword>
<sequence length="473" mass="52998">MKEEFKIAWRNLWRNRRRTVITSASVFFAVFFAVIMRSYQLGTYDQMINNLIESFTGYLQVQHNKYQDNPLIDNSFDYDESTVEAISRLDKVVSVTPHLESFTLASNGIQTKGVAVMAIDPVKEKSFSDPESKLVKYRITEEAIKGLTDTGSVSDDLTDKLKMIPGRSYSSADRLKRELELTEEEADLYLPEILRFTEVANGYLTGDDAGILVSDRLAGYLKVSVGDSVILMGQGYHGVTATGIFPVRGIIKIPSPEIDNKLIVMTIPAAQALFDAEGKITSLVVNLTDKSSRTVKTVKARINALLPDKNTTARTWYELNPVLYQQIQGDNQSGIAMLGLLYFIIFFGIFGTVLMMVSERKREFGVLVAIGMQKRKLKRIVAIEMMLLGAVGLAGGLLAGTPLILYYYHYPFVLKGELANMMEEWGWEAVMPAAWFGPYFYWQAAIVALMVALATLYPLRKIEKMKETEALKG</sequence>
<accession>A0A0S7C5V7</accession>
<dbReference type="AlphaFoldDB" id="A0A0S7C5V7"/>
<keyword evidence="5 7" id="KW-1133">Transmembrane helix</keyword>
<feature type="transmembrane region" description="Helical" evidence="7">
    <location>
        <begin position="335"/>
        <end position="357"/>
    </location>
</feature>
<dbReference type="InterPro" id="IPR003838">
    <property type="entry name" value="ABC3_permease_C"/>
</dbReference>
<reference evidence="9" key="1">
    <citation type="journal article" date="2015" name="Genome Announc.">
        <title>Draft Genome Sequence of Bacteroidales Strain TBC1, a Novel Isolate from a Methanogenic Wastewater Treatment System.</title>
        <authorList>
            <person name="Tourlousse D.M."/>
            <person name="Matsuura N."/>
            <person name="Sun L."/>
            <person name="Toyonaga M."/>
            <person name="Kuroda K."/>
            <person name="Ohashi A."/>
            <person name="Cruz R."/>
            <person name="Yamaguchi T."/>
            <person name="Sekiguchi Y."/>
        </authorList>
    </citation>
    <scope>NUCLEOTIDE SEQUENCE [LARGE SCALE GENOMIC DNA]</scope>
    <source>
        <strain evidence="9">TBC1</strain>
    </source>
</reference>
<keyword evidence="10" id="KW-1185">Reference proteome</keyword>
<name>A0A0S7C5V7_9BACT</name>
<evidence type="ECO:0000256" key="4">
    <source>
        <dbReference type="ARBA" id="ARBA00022692"/>
    </source>
</evidence>
<dbReference type="GO" id="GO:0098797">
    <property type="term" value="C:plasma membrane protein complex"/>
    <property type="evidence" value="ECO:0007669"/>
    <property type="project" value="TreeGrafter"/>
</dbReference>
<feature type="transmembrane region" description="Helical" evidence="7">
    <location>
        <begin position="381"/>
        <end position="408"/>
    </location>
</feature>
<gene>
    <name evidence="9" type="ORF">TBC1_1240</name>
</gene>
<comment type="subcellular location">
    <subcellularLocation>
        <location evidence="1">Cell membrane</location>
        <topology evidence="1">Multi-pass membrane protein</topology>
    </subcellularLocation>
</comment>
<evidence type="ECO:0000256" key="2">
    <source>
        <dbReference type="ARBA" id="ARBA00005236"/>
    </source>
</evidence>
<dbReference type="OrthoDB" id="9784014at2"/>
<evidence type="ECO:0000313" key="9">
    <source>
        <dbReference type="EMBL" id="GAP44239.1"/>
    </source>
</evidence>
<evidence type="ECO:0000313" key="10">
    <source>
        <dbReference type="Proteomes" id="UP000053091"/>
    </source>
</evidence>
<dbReference type="Proteomes" id="UP000053091">
    <property type="component" value="Unassembled WGS sequence"/>
</dbReference>
<dbReference type="EMBL" id="DF968183">
    <property type="protein sequence ID" value="GAP44239.1"/>
    <property type="molecule type" value="Genomic_DNA"/>
</dbReference>
<organism evidence="9">
    <name type="scientific">Lentimicrobium saccharophilum</name>
    <dbReference type="NCBI Taxonomy" id="1678841"/>
    <lineage>
        <taxon>Bacteria</taxon>
        <taxon>Pseudomonadati</taxon>
        <taxon>Bacteroidota</taxon>
        <taxon>Bacteroidia</taxon>
        <taxon>Bacteroidales</taxon>
        <taxon>Lentimicrobiaceae</taxon>
        <taxon>Lentimicrobium</taxon>
    </lineage>
</organism>
<dbReference type="Pfam" id="PF02687">
    <property type="entry name" value="FtsX"/>
    <property type="match status" value="1"/>
</dbReference>
<evidence type="ECO:0000256" key="6">
    <source>
        <dbReference type="ARBA" id="ARBA00023136"/>
    </source>
</evidence>
<dbReference type="PANTHER" id="PTHR30489:SF0">
    <property type="entry name" value="LIPOPROTEIN-RELEASING SYSTEM TRANSMEMBRANE PROTEIN LOLE"/>
    <property type="match status" value="1"/>
</dbReference>
<feature type="transmembrane region" description="Helical" evidence="7">
    <location>
        <begin position="20"/>
        <end position="39"/>
    </location>
</feature>
<dbReference type="RefSeq" id="WP_062043185.1">
    <property type="nucleotide sequence ID" value="NZ_DF968183.1"/>
</dbReference>